<dbReference type="Proteomes" id="UP000325313">
    <property type="component" value="Unassembled WGS sequence"/>
</dbReference>
<proteinExistence type="predicted"/>
<gene>
    <name evidence="2" type="ORF">PGTUg99_033731</name>
</gene>
<evidence type="ECO:0000313" key="3">
    <source>
        <dbReference type="Proteomes" id="UP000325313"/>
    </source>
</evidence>
<protein>
    <submittedName>
        <fullName evidence="2">Uncharacterized protein</fullName>
    </submittedName>
</protein>
<organism evidence="2 3">
    <name type="scientific">Puccinia graminis f. sp. tritici</name>
    <dbReference type="NCBI Taxonomy" id="56615"/>
    <lineage>
        <taxon>Eukaryota</taxon>
        <taxon>Fungi</taxon>
        <taxon>Dikarya</taxon>
        <taxon>Basidiomycota</taxon>
        <taxon>Pucciniomycotina</taxon>
        <taxon>Pucciniomycetes</taxon>
        <taxon>Pucciniales</taxon>
        <taxon>Pucciniaceae</taxon>
        <taxon>Puccinia</taxon>
    </lineage>
</organism>
<reference evidence="2 3" key="1">
    <citation type="submission" date="2019-05" db="EMBL/GenBank/DDBJ databases">
        <title>Emergence of the Ug99 lineage of the wheat stem rust pathogen through somatic hybridization.</title>
        <authorList>
            <person name="Li F."/>
            <person name="Upadhyaya N.M."/>
            <person name="Sperschneider J."/>
            <person name="Matny O."/>
            <person name="Nguyen-Phuc H."/>
            <person name="Mago R."/>
            <person name="Raley C."/>
            <person name="Miller M.E."/>
            <person name="Silverstein K.A.T."/>
            <person name="Henningsen E."/>
            <person name="Hirsch C.D."/>
            <person name="Visser B."/>
            <person name="Pretorius Z.A."/>
            <person name="Steffenson B.J."/>
            <person name="Schwessinger B."/>
            <person name="Dodds P.N."/>
            <person name="Figueroa M."/>
        </authorList>
    </citation>
    <scope>NUCLEOTIDE SEQUENCE [LARGE SCALE GENOMIC DNA]</scope>
    <source>
        <strain evidence="2 3">Ug99</strain>
    </source>
</reference>
<evidence type="ECO:0000256" key="1">
    <source>
        <dbReference type="SAM" id="MobiDB-lite"/>
    </source>
</evidence>
<feature type="non-terminal residue" evidence="2">
    <location>
        <position position="1"/>
    </location>
</feature>
<dbReference type="EMBL" id="VDEP01000171">
    <property type="protein sequence ID" value="KAA1126706.1"/>
    <property type="molecule type" value="Genomic_DNA"/>
</dbReference>
<feature type="region of interest" description="Disordered" evidence="1">
    <location>
        <begin position="25"/>
        <end position="46"/>
    </location>
</feature>
<accession>A0A5B0RLD9</accession>
<comment type="caution">
    <text evidence="2">The sequence shown here is derived from an EMBL/GenBank/DDBJ whole genome shotgun (WGS) entry which is preliminary data.</text>
</comment>
<evidence type="ECO:0000313" key="2">
    <source>
        <dbReference type="EMBL" id="KAA1126706.1"/>
    </source>
</evidence>
<dbReference type="AlphaFoldDB" id="A0A5B0RLD9"/>
<name>A0A5B0RLD9_PUCGR</name>
<sequence length="64" mass="7503">FSVRNLEIMWKHRTANALFSSYTHQSSTGRRHNCSELSKKKHVRRRGVRMDERIVNNPHAGSLL</sequence>